<keyword evidence="2" id="KW-1185">Reference proteome</keyword>
<proteinExistence type="predicted"/>
<dbReference type="Proteomes" id="UP001055879">
    <property type="component" value="Linkage Group LG02"/>
</dbReference>
<evidence type="ECO:0000313" key="1">
    <source>
        <dbReference type="EMBL" id="KAI3758583.1"/>
    </source>
</evidence>
<comment type="caution">
    <text evidence="1">The sequence shown here is derived from an EMBL/GenBank/DDBJ whole genome shotgun (WGS) entry which is preliminary data.</text>
</comment>
<protein>
    <submittedName>
        <fullName evidence="1">Uncharacterized protein</fullName>
    </submittedName>
</protein>
<organism evidence="1 2">
    <name type="scientific">Arctium lappa</name>
    <name type="common">Greater burdock</name>
    <name type="synonym">Lappa major</name>
    <dbReference type="NCBI Taxonomy" id="4217"/>
    <lineage>
        <taxon>Eukaryota</taxon>
        <taxon>Viridiplantae</taxon>
        <taxon>Streptophyta</taxon>
        <taxon>Embryophyta</taxon>
        <taxon>Tracheophyta</taxon>
        <taxon>Spermatophyta</taxon>
        <taxon>Magnoliopsida</taxon>
        <taxon>eudicotyledons</taxon>
        <taxon>Gunneridae</taxon>
        <taxon>Pentapetalae</taxon>
        <taxon>asterids</taxon>
        <taxon>campanulids</taxon>
        <taxon>Asterales</taxon>
        <taxon>Asteraceae</taxon>
        <taxon>Carduoideae</taxon>
        <taxon>Cardueae</taxon>
        <taxon>Arctiinae</taxon>
        <taxon>Arctium</taxon>
    </lineage>
</organism>
<evidence type="ECO:0000313" key="2">
    <source>
        <dbReference type="Proteomes" id="UP001055879"/>
    </source>
</evidence>
<reference evidence="1 2" key="2">
    <citation type="journal article" date="2022" name="Mol. Ecol. Resour.">
        <title>The genomes of chicory, endive, great burdock and yacon provide insights into Asteraceae paleo-polyploidization history and plant inulin production.</title>
        <authorList>
            <person name="Fan W."/>
            <person name="Wang S."/>
            <person name="Wang H."/>
            <person name="Wang A."/>
            <person name="Jiang F."/>
            <person name="Liu H."/>
            <person name="Zhao H."/>
            <person name="Xu D."/>
            <person name="Zhang Y."/>
        </authorList>
    </citation>
    <scope>NUCLEOTIDE SEQUENCE [LARGE SCALE GENOMIC DNA]</scope>
    <source>
        <strain evidence="2">cv. Niubang</strain>
    </source>
</reference>
<name>A0ACB9EJ24_ARCLA</name>
<sequence>MPTNYFTAQVDHFETKLTLNKLRRVLDLPRADSFLGRQDFKDVASKEELCADIISLGYGDALEKALNFKATLADTAAIKDTDLDDTRSEASNDLFDDDPEVVFFASSETDTVVNLQDTSDDDDHD</sequence>
<reference evidence="2" key="1">
    <citation type="journal article" date="2022" name="Mol. Ecol. Resour.">
        <title>The genomes of chicory, endive, great burdock and yacon provide insights into Asteraceae palaeo-polyploidization history and plant inulin production.</title>
        <authorList>
            <person name="Fan W."/>
            <person name="Wang S."/>
            <person name="Wang H."/>
            <person name="Wang A."/>
            <person name="Jiang F."/>
            <person name="Liu H."/>
            <person name="Zhao H."/>
            <person name="Xu D."/>
            <person name="Zhang Y."/>
        </authorList>
    </citation>
    <scope>NUCLEOTIDE SEQUENCE [LARGE SCALE GENOMIC DNA]</scope>
    <source>
        <strain evidence="2">cv. Niubang</strain>
    </source>
</reference>
<dbReference type="EMBL" id="CM042048">
    <property type="protein sequence ID" value="KAI3758583.1"/>
    <property type="molecule type" value="Genomic_DNA"/>
</dbReference>
<gene>
    <name evidence="1" type="ORF">L6452_06150</name>
</gene>
<accession>A0ACB9EJ24</accession>